<dbReference type="EMBL" id="BDQM01000016">
    <property type="protein sequence ID" value="GAW96607.1"/>
    <property type="molecule type" value="Genomic_DNA"/>
</dbReference>
<dbReference type="PANTHER" id="PTHR38684:SF1">
    <property type="entry name" value="PROTEIN AMPE"/>
    <property type="match status" value="1"/>
</dbReference>
<keyword evidence="1" id="KW-1133">Transmembrane helix</keyword>
<organism evidence="2 3">
    <name type="scientific">Colwellia marinimaniae</name>
    <dbReference type="NCBI Taxonomy" id="1513592"/>
    <lineage>
        <taxon>Bacteria</taxon>
        <taxon>Pseudomonadati</taxon>
        <taxon>Pseudomonadota</taxon>
        <taxon>Gammaproteobacteria</taxon>
        <taxon>Alteromonadales</taxon>
        <taxon>Colwelliaceae</taxon>
        <taxon>Colwellia</taxon>
    </lineage>
</organism>
<evidence type="ECO:0000256" key="1">
    <source>
        <dbReference type="SAM" id="Phobius"/>
    </source>
</evidence>
<feature type="transmembrane region" description="Helical" evidence="1">
    <location>
        <begin position="289"/>
        <end position="306"/>
    </location>
</feature>
<dbReference type="InterPro" id="IPR031347">
    <property type="entry name" value="AmpE"/>
</dbReference>
<reference evidence="2 3" key="1">
    <citation type="submission" date="2017-06" db="EMBL/GenBank/DDBJ databases">
        <title>Whole Genome Sequences of Colwellia marinimaniae MTCD1.</title>
        <authorList>
            <person name="Kusumoto H."/>
            <person name="Inoue M."/>
            <person name="Tanikawa K."/>
            <person name="Maeji H."/>
            <person name="Cameron J.H."/>
            <person name="Bartlett D.H."/>
        </authorList>
    </citation>
    <scope>NUCLEOTIDE SEQUENCE [LARGE SCALE GENOMIC DNA]</scope>
    <source>
        <strain evidence="2 3">MTCD1</strain>
    </source>
</reference>
<dbReference type="NCBIfam" id="NF008219">
    <property type="entry name" value="PRK10987.1"/>
    <property type="match status" value="1"/>
</dbReference>
<dbReference type="RefSeq" id="WP_057183079.1">
    <property type="nucleotide sequence ID" value="NZ_BDQM01000016.1"/>
</dbReference>
<name>A0ABQ0MWJ1_9GAMM</name>
<keyword evidence="1" id="KW-0472">Membrane</keyword>
<keyword evidence="3" id="KW-1185">Reference proteome</keyword>
<dbReference type="PANTHER" id="PTHR38684">
    <property type="entry name" value="PROTEIN AMPE"/>
    <property type="match status" value="1"/>
</dbReference>
<dbReference type="InterPro" id="IPR052966">
    <property type="entry name" value="Beta-lactamase_Reg"/>
</dbReference>
<dbReference type="Pfam" id="PF17113">
    <property type="entry name" value="AmpE"/>
    <property type="match status" value="2"/>
</dbReference>
<comment type="caution">
    <text evidence="2">The sequence shown here is derived from an EMBL/GenBank/DDBJ whole genome shotgun (WGS) entry which is preliminary data.</text>
</comment>
<dbReference type="Proteomes" id="UP000197068">
    <property type="component" value="Unassembled WGS sequence"/>
</dbReference>
<feature type="transmembrane region" description="Helical" evidence="1">
    <location>
        <begin position="69"/>
        <end position="89"/>
    </location>
</feature>
<proteinExistence type="predicted"/>
<gene>
    <name evidence="2" type="primary">ampE</name>
    <name evidence="2" type="ORF">MTCD1_02226</name>
</gene>
<protein>
    <submittedName>
        <fullName evidence="2">Beta-lactamase regulator AmpE</fullName>
    </submittedName>
</protein>
<evidence type="ECO:0000313" key="3">
    <source>
        <dbReference type="Proteomes" id="UP000197068"/>
    </source>
</evidence>
<evidence type="ECO:0000313" key="2">
    <source>
        <dbReference type="EMBL" id="GAW96607.1"/>
    </source>
</evidence>
<accession>A0ABQ0MWJ1</accession>
<feature type="transmembrane region" description="Helical" evidence="1">
    <location>
        <begin position="136"/>
        <end position="158"/>
    </location>
</feature>
<sequence>MSLLSLLIALAAERSLSAKVWRFNFYYQHYLHFFSKNFTAKQGTVASAVFIILPVMATYFLLELIDNSVMQLVISTLVLIVCFGCTTTRKSYKSYLHSAFRGEETTTAMHHQQLLSDKNLPNMGFGPALIWLNYRYYIAIMLYFTVFGAAGAVFYRLLTSVIEHKKSQCIASENENKAQAEANSVAKSGTEHEAQHEGNVAPTIINGCQNHHDVLYWLDWVPVRVASFGYMFVGHFSKAMPVWLDSLFDSQKPTHQILIDVAQKSEDIIVNEDDCTAEPCLLVRLAKRNVLLVLAVISILTLAGLLN</sequence>
<keyword evidence="1" id="KW-0812">Transmembrane</keyword>
<feature type="transmembrane region" description="Helical" evidence="1">
    <location>
        <begin position="42"/>
        <end position="62"/>
    </location>
</feature>